<dbReference type="Pfam" id="PF00194">
    <property type="entry name" value="Carb_anhydrase"/>
    <property type="match status" value="1"/>
</dbReference>
<evidence type="ECO:0000256" key="3">
    <source>
        <dbReference type="ARBA" id="ARBA00022723"/>
    </source>
</evidence>
<dbReference type="EMBL" id="NCKW01009502">
    <property type="protein sequence ID" value="POM66939.1"/>
    <property type="molecule type" value="Genomic_DNA"/>
</dbReference>
<keyword evidence="7" id="KW-0732">Signal</keyword>
<dbReference type="Proteomes" id="UP000237271">
    <property type="component" value="Unassembled WGS sequence"/>
</dbReference>
<proteinExistence type="inferred from homology"/>
<name>A0A2P4XN56_9STRA</name>
<gene>
    <name evidence="9" type="ORF">PHPALM_17128</name>
    <name evidence="10" type="ORF">PHPALM_7201</name>
</gene>
<dbReference type="OrthoDB" id="429145at2759"/>
<evidence type="ECO:0000256" key="4">
    <source>
        <dbReference type="ARBA" id="ARBA00022833"/>
    </source>
</evidence>
<feature type="signal peptide" evidence="7">
    <location>
        <begin position="1"/>
        <end position="20"/>
    </location>
</feature>
<dbReference type="PROSITE" id="PS51144">
    <property type="entry name" value="ALPHA_CA_2"/>
    <property type="match status" value="1"/>
</dbReference>
<dbReference type="EC" id="4.2.1.1" evidence="2"/>
<evidence type="ECO:0000256" key="6">
    <source>
        <dbReference type="ARBA" id="ARBA00048348"/>
    </source>
</evidence>
<dbReference type="SMART" id="SM01057">
    <property type="entry name" value="Carb_anhydrase"/>
    <property type="match status" value="1"/>
</dbReference>
<reference evidence="9" key="2">
    <citation type="submission" date="2017-04" db="EMBL/GenBank/DDBJ databases">
        <authorList>
            <person name="Ali S."/>
            <person name="Shao J."/>
            <person name="Larry D.J."/>
            <person name="Kronmiller B."/>
            <person name="Shen D."/>
            <person name="Strem M.D."/>
            <person name="Melnick R.L."/>
            <person name="Guiltinan M.J."/>
            <person name="Tyler B.M."/>
            <person name="Meinhardt L.W."/>
            <person name="Bailey B.A."/>
        </authorList>
    </citation>
    <scope>NUCLEOTIDE SEQUENCE</scope>
    <source>
        <strain evidence="9">Sbr112.9</strain>
        <tissue evidence="9">Mycelia</tissue>
    </source>
</reference>
<evidence type="ECO:0000313" key="9">
    <source>
        <dbReference type="EMBL" id="POM66939.1"/>
    </source>
</evidence>
<dbReference type="InterPro" id="IPR001148">
    <property type="entry name" value="CA_dom"/>
</dbReference>
<dbReference type="GO" id="GO:0008270">
    <property type="term" value="F:zinc ion binding"/>
    <property type="evidence" value="ECO:0007669"/>
    <property type="project" value="InterPro"/>
</dbReference>
<dbReference type="GO" id="GO:0004089">
    <property type="term" value="F:carbonate dehydratase activity"/>
    <property type="evidence" value="ECO:0007669"/>
    <property type="project" value="UniProtKB-EC"/>
</dbReference>
<comment type="similarity">
    <text evidence="1">Belongs to the alpha-carbonic anhydrase family.</text>
</comment>
<keyword evidence="5" id="KW-0456">Lyase</keyword>
<dbReference type="Gene3D" id="3.10.200.10">
    <property type="entry name" value="Alpha carbonic anhydrase"/>
    <property type="match status" value="1"/>
</dbReference>
<feature type="domain" description="Alpha-carbonic anhydrase" evidence="8">
    <location>
        <begin position="26"/>
        <end position="263"/>
    </location>
</feature>
<evidence type="ECO:0000313" key="10">
    <source>
        <dbReference type="EMBL" id="POM75662.1"/>
    </source>
</evidence>
<evidence type="ECO:0000256" key="5">
    <source>
        <dbReference type="ARBA" id="ARBA00023239"/>
    </source>
</evidence>
<accession>A0A2P4XN56</accession>
<dbReference type="PANTHER" id="PTHR18952">
    <property type="entry name" value="CARBONIC ANHYDRASE"/>
    <property type="match status" value="1"/>
</dbReference>
<evidence type="ECO:0000259" key="8">
    <source>
        <dbReference type="PROSITE" id="PS51144"/>
    </source>
</evidence>
<evidence type="ECO:0000256" key="1">
    <source>
        <dbReference type="ARBA" id="ARBA00010718"/>
    </source>
</evidence>
<reference evidence="9 11" key="1">
    <citation type="journal article" date="2017" name="Genome Biol. Evol.">
        <title>Phytophthora megakarya and P. palmivora, closely related causal agents of cacao black pod rot, underwent increases in genome sizes and gene numbers by different mechanisms.</title>
        <authorList>
            <person name="Ali S.S."/>
            <person name="Shao J."/>
            <person name="Lary D.J."/>
            <person name="Kronmiller B."/>
            <person name="Shen D."/>
            <person name="Strem M.D."/>
            <person name="Amoako-Attah I."/>
            <person name="Akrofi A.Y."/>
            <person name="Begoude B.A."/>
            <person name="Ten Hoopen G.M."/>
            <person name="Coulibaly K."/>
            <person name="Kebe B.I."/>
            <person name="Melnick R.L."/>
            <person name="Guiltinan M.J."/>
            <person name="Tyler B.M."/>
            <person name="Meinhardt L.W."/>
            <person name="Bailey B.A."/>
        </authorList>
    </citation>
    <scope>NUCLEOTIDE SEQUENCE [LARGE SCALE GENOMIC DNA]</scope>
    <source>
        <strain evidence="9">Sbr112.9</strain>
        <strain evidence="11">sbr112.9</strain>
    </source>
</reference>
<sequence>MKFFTATSAFIALAGTTVSAAVTGNAPWGYKTNDATMVGPAQWAEHYPTCGGSRQSPIDITTTEGNVTTRSLSFTGECANFNLTQTDETFKASVVGGSCSASANGASYNMAQFHLHAPSEHTLNGKPLDGEVHFVHSNADGSALMVVGVFLQIVDGGKTDPWMVSVLDGMESVTPTAPTMMTLGSYADLVNANAVRAYNYPGSLTTPGCDEIVDWWVMQQPMPISSVDFTRFLTQLKELHVTDNGMNARPVLPLNGRTVISLQ</sequence>
<dbReference type="EMBL" id="NCKW01003703">
    <property type="protein sequence ID" value="POM75662.1"/>
    <property type="molecule type" value="Genomic_DNA"/>
</dbReference>
<dbReference type="PANTHER" id="PTHR18952:SF265">
    <property type="entry name" value="CARBONIC ANHYDRASE"/>
    <property type="match status" value="1"/>
</dbReference>
<dbReference type="CDD" id="cd03124">
    <property type="entry name" value="alpha_CA_prokaryotic_like"/>
    <property type="match status" value="1"/>
</dbReference>
<comment type="caution">
    <text evidence="9">The sequence shown here is derived from an EMBL/GenBank/DDBJ whole genome shotgun (WGS) entry which is preliminary data.</text>
</comment>
<dbReference type="InterPro" id="IPR041891">
    <property type="entry name" value="Alpha_CA_prokaryot-like"/>
</dbReference>
<evidence type="ECO:0000256" key="2">
    <source>
        <dbReference type="ARBA" id="ARBA00012925"/>
    </source>
</evidence>
<comment type="catalytic activity">
    <reaction evidence="6">
        <text>hydrogencarbonate + H(+) = CO2 + H2O</text>
        <dbReference type="Rhea" id="RHEA:10748"/>
        <dbReference type="ChEBI" id="CHEBI:15377"/>
        <dbReference type="ChEBI" id="CHEBI:15378"/>
        <dbReference type="ChEBI" id="CHEBI:16526"/>
        <dbReference type="ChEBI" id="CHEBI:17544"/>
        <dbReference type="EC" id="4.2.1.1"/>
    </reaction>
</comment>
<dbReference type="AlphaFoldDB" id="A0A2P4XN56"/>
<dbReference type="InterPro" id="IPR023561">
    <property type="entry name" value="Carbonic_anhydrase_a-class"/>
</dbReference>
<evidence type="ECO:0000256" key="7">
    <source>
        <dbReference type="SAM" id="SignalP"/>
    </source>
</evidence>
<feature type="chain" id="PRO_5015085244" description="carbonic anhydrase" evidence="7">
    <location>
        <begin position="21"/>
        <end position="263"/>
    </location>
</feature>
<protein>
    <recommendedName>
        <fullName evidence="2">carbonic anhydrase</fullName>
        <ecNumber evidence="2">4.2.1.1</ecNumber>
    </recommendedName>
</protein>
<dbReference type="InterPro" id="IPR036398">
    <property type="entry name" value="CA_dom_sf"/>
</dbReference>
<evidence type="ECO:0000313" key="11">
    <source>
        <dbReference type="Proteomes" id="UP000237271"/>
    </source>
</evidence>
<keyword evidence="11" id="KW-1185">Reference proteome</keyword>
<keyword evidence="4" id="KW-0862">Zinc</keyword>
<keyword evidence="3" id="KW-0479">Metal-binding</keyword>
<dbReference type="SUPFAM" id="SSF51069">
    <property type="entry name" value="Carbonic anhydrase"/>
    <property type="match status" value="1"/>
</dbReference>
<organism evidence="9 11">
    <name type="scientific">Phytophthora palmivora</name>
    <dbReference type="NCBI Taxonomy" id="4796"/>
    <lineage>
        <taxon>Eukaryota</taxon>
        <taxon>Sar</taxon>
        <taxon>Stramenopiles</taxon>
        <taxon>Oomycota</taxon>
        <taxon>Peronosporomycetes</taxon>
        <taxon>Peronosporales</taxon>
        <taxon>Peronosporaceae</taxon>
        <taxon>Phytophthora</taxon>
    </lineage>
</organism>